<feature type="region of interest" description="Disordered" evidence="1">
    <location>
        <begin position="1"/>
        <end position="39"/>
    </location>
</feature>
<evidence type="ECO:0000313" key="3">
    <source>
        <dbReference type="Proteomes" id="UP001056708"/>
    </source>
</evidence>
<protein>
    <submittedName>
        <fullName evidence="2">Uncharacterized protein</fullName>
    </submittedName>
</protein>
<feature type="compositionally biased region" description="Low complexity" evidence="1">
    <location>
        <begin position="21"/>
        <end position="39"/>
    </location>
</feature>
<evidence type="ECO:0000256" key="1">
    <source>
        <dbReference type="SAM" id="MobiDB-lite"/>
    </source>
</evidence>
<gene>
    <name evidence="2" type="ORF">NEA10_13730</name>
</gene>
<dbReference type="EMBL" id="CP098611">
    <property type="protein sequence ID" value="USR89914.1"/>
    <property type="molecule type" value="Genomic_DNA"/>
</dbReference>
<dbReference type="RefSeq" id="WP_252661260.1">
    <property type="nucleotide sequence ID" value="NZ_CP098611.1"/>
</dbReference>
<sequence>MSEVTERTNPGKNGLLRQPAPSGSSRRSSPSSSTSPLGVSGFISAIAKILKH</sequence>
<evidence type="ECO:0000313" key="2">
    <source>
        <dbReference type="EMBL" id="USR89914.1"/>
    </source>
</evidence>
<organism evidence="2 3">
    <name type="scientific">Phormidium yuhuli AB48</name>
    <dbReference type="NCBI Taxonomy" id="2940671"/>
    <lineage>
        <taxon>Bacteria</taxon>
        <taxon>Bacillati</taxon>
        <taxon>Cyanobacteriota</taxon>
        <taxon>Cyanophyceae</taxon>
        <taxon>Oscillatoriophycideae</taxon>
        <taxon>Oscillatoriales</taxon>
        <taxon>Oscillatoriaceae</taxon>
        <taxon>Phormidium</taxon>
        <taxon>Phormidium yuhuli</taxon>
    </lineage>
</organism>
<keyword evidence="3" id="KW-1185">Reference proteome</keyword>
<accession>A0ABY5AL28</accession>
<dbReference type="Proteomes" id="UP001056708">
    <property type="component" value="Chromosome"/>
</dbReference>
<name>A0ABY5AL28_9CYAN</name>
<proteinExistence type="predicted"/>
<reference evidence="2" key="1">
    <citation type="submission" date="2022-06" db="EMBL/GenBank/DDBJ databases">
        <title>Genome sequence of Phormidium yuhuli AB48 isolated from an industrial photobioreactor environment.</title>
        <authorList>
            <person name="Qiu Y."/>
            <person name="Noonan A.J.C."/>
            <person name="Dofher K."/>
            <person name="Koch M."/>
            <person name="Kieft B."/>
            <person name="Lin X."/>
            <person name="Ziels R.M."/>
            <person name="Hallam S.J."/>
        </authorList>
    </citation>
    <scope>NUCLEOTIDE SEQUENCE</scope>
    <source>
        <strain evidence="2">AB48</strain>
    </source>
</reference>